<protein>
    <submittedName>
        <fullName evidence="4">Uncharacterized protein</fullName>
    </submittedName>
</protein>
<reference evidence="4 5" key="1">
    <citation type="submission" date="2015-01" db="EMBL/GenBank/DDBJ databases">
        <title>The Genome Sequence of Fonsecaea multimorphosa CBS 102226.</title>
        <authorList>
            <consortium name="The Broad Institute Genomics Platform"/>
            <person name="Cuomo C."/>
            <person name="de Hoog S."/>
            <person name="Gorbushina A."/>
            <person name="Stielow B."/>
            <person name="Teixiera M."/>
            <person name="Abouelleil A."/>
            <person name="Chapman S.B."/>
            <person name="Priest M."/>
            <person name="Young S.K."/>
            <person name="Wortman J."/>
            <person name="Nusbaum C."/>
            <person name="Birren B."/>
        </authorList>
    </citation>
    <scope>NUCLEOTIDE SEQUENCE [LARGE SCALE GENOMIC DNA]</scope>
    <source>
        <strain evidence="4 5">CBS 102226</strain>
    </source>
</reference>
<sequence length="414" mass="44876">MSFTPGQEQYRPAFDNKPTPKISSGLPFEEACAKHVEHTFKATRVFILASRSLSKQTDSLERLKGALDARVAGCRIGISPHTPISEVVEVIDEVRDLNIDCLVTLGAGSITDAAKLLRFSIANSAWDEKAISTLWGGHSYNPTRREHIIKPKIPMICIPTSLSGGEYQAIAGATETLTTRAKRTFEPGVDPELVILDPELAKTTPQWVWLSTGVRSIDHCVETVCSLQSTPEGDAAASRGLGMLVPGLLRSKANPDDTEGRYLCQLGVIQAMQAVSTGTPLGASHAIGHQLGPLGVGHGETSCILLPAVCKFNAAKGANNDRQAMVRELLLRLAPVQDAIKARDRVATDLDLGDILDIVIRELDMPRSLRAVNIGRDKFDLLAVNSLHDLWIKTNAFPITEKDQVLEILNMVAE</sequence>
<dbReference type="GeneID" id="27707939"/>
<dbReference type="CDD" id="cd08192">
    <property type="entry name" value="MAR-like"/>
    <property type="match status" value="1"/>
</dbReference>
<dbReference type="InterPro" id="IPR039697">
    <property type="entry name" value="Alcohol_dehydrogenase_Fe"/>
</dbReference>
<dbReference type="GO" id="GO:0005739">
    <property type="term" value="C:mitochondrion"/>
    <property type="evidence" value="ECO:0007669"/>
    <property type="project" value="TreeGrafter"/>
</dbReference>
<evidence type="ECO:0000259" key="3">
    <source>
        <dbReference type="Pfam" id="PF25137"/>
    </source>
</evidence>
<proteinExistence type="predicted"/>
<dbReference type="Gene3D" id="1.20.1090.10">
    <property type="entry name" value="Dehydroquinate synthase-like - alpha domain"/>
    <property type="match status" value="1"/>
</dbReference>
<dbReference type="Proteomes" id="UP000053411">
    <property type="component" value="Unassembled WGS sequence"/>
</dbReference>
<dbReference type="Gene3D" id="3.40.50.1970">
    <property type="match status" value="1"/>
</dbReference>
<dbReference type="SUPFAM" id="SSF56796">
    <property type="entry name" value="Dehydroquinate synthase-like"/>
    <property type="match status" value="1"/>
</dbReference>
<feature type="domain" description="Alcohol dehydrogenase iron-type/glycerol dehydrogenase GldA" evidence="2">
    <location>
        <begin position="28"/>
        <end position="198"/>
    </location>
</feature>
<feature type="domain" description="Fe-containing alcohol dehydrogenase-like C-terminal" evidence="3">
    <location>
        <begin position="211"/>
        <end position="410"/>
    </location>
</feature>
<dbReference type="Pfam" id="PF00465">
    <property type="entry name" value="Fe-ADH"/>
    <property type="match status" value="1"/>
</dbReference>
<evidence type="ECO:0000313" key="5">
    <source>
        <dbReference type="Proteomes" id="UP000053411"/>
    </source>
</evidence>
<evidence type="ECO:0000313" key="4">
    <source>
        <dbReference type="EMBL" id="KIY02055.1"/>
    </source>
</evidence>
<dbReference type="PANTHER" id="PTHR11496:SF107">
    <property type="entry name" value="ALCOHOL DEHYDROGENASE, PUTATIVE (AFU_ORTHOLOGUE AFUA_1G06800)-RELATED"/>
    <property type="match status" value="1"/>
</dbReference>
<dbReference type="PANTHER" id="PTHR11496">
    <property type="entry name" value="ALCOHOL DEHYDROGENASE"/>
    <property type="match status" value="1"/>
</dbReference>
<evidence type="ECO:0000256" key="1">
    <source>
        <dbReference type="ARBA" id="ARBA00023002"/>
    </source>
</evidence>
<dbReference type="VEuPathDB" id="FungiDB:Z520_02193"/>
<keyword evidence="1" id="KW-0560">Oxidoreductase</keyword>
<dbReference type="GO" id="GO:0004022">
    <property type="term" value="F:alcohol dehydrogenase (NAD+) activity"/>
    <property type="evidence" value="ECO:0007669"/>
    <property type="project" value="TreeGrafter"/>
</dbReference>
<dbReference type="GO" id="GO:0046872">
    <property type="term" value="F:metal ion binding"/>
    <property type="evidence" value="ECO:0007669"/>
    <property type="project" value="InterPro"/>
</dbReference>
<dbReference type="STRING" id="1442371.A0A0D2KF69"/>
<dbReference type="InterPro" id="IPR056798">
    <property type="entry name" value="ADH_Fe_C"/>
</dbReference>
<dbReference type="Pfam" id="PF25137">
    <property type="entry name" value="ADH_Fe_C"/>
    <property type="match status" value="1"/>
</dbReference>
<name>A0A0D2KF69_9EURO</name>
<evidence type="ECO:0000259" key="2">
    <source>
        <dbReference type="Pfam" id="PF00465"/>
    </source>
</evidence>
<gene>
    <name evidence="4" type="ORF">Z520_02193</name>
</gene>
<dbReference type="AlphaFoldDB" id="A0A0D2KF69"/>
<accession>A0A0D2KF69</accession>
<organism evidence="4 5">
    <name type="scientific">Fonsecaea multimorphosa CBS 102226</name>
    <dbReference type="NCBI Taxonomy" id="1442371"/>
    <lineage>
        <taxon>Eukaryota</taxon>
        <taxon>Fungi</taxon>
        <taxon>Dikarya</taxon>
        <taxon>Ascomycota</taxon>
        <taxon>Pezizomycotina</taxon>
        <taxon>Eurotiomycetes</taxon>
        <taxon>Chaetothyriomycetidae</taxon>
        <taxon>Chaetothyriales</taxon>
        <taxon>Herpotrichiellaceae</taxon>
        <taxon>Fonsecaea</taxon>
    </lineage>
</organism>
<dbReference type="RefSeq" id="XP_016636177.1">
    <property type="nucleotide sequence ID" value="XM_016772707.1"/>
</dbReference>
<dbReference type="InterPro" id="IPR001670">
    <property type="entry name" value="ADH_Fe/GldA"/>
</dbReference>
<keyword evidence="5" id="KW-1185">Reference proteome</keyword>
<dbReference type="OrthoDB" id="339764at2759"/>
<dbReference type="EMBL" id="KN848064">
    <property type="protein sequence ID" value="KIY02055.1"/>
    <property type="molecule type" value="Genomic_DNA"/>
</dbReference>